<keyword evidence="7 8" id="KW-0464">Manganese</keyword>
<evidence type="ECO:0000313" key="12">
    <source>
        <dbReference type="EMBL" id="KAJ6402329.1"/>
    </source>
</evidence>
<comment type="similarity">
    <text evidence="2 8">Belongs to the isocitrate and isopropylmalate dehydrogenases family.</text>
</comment>
<dbReference type="Proteomes" id="UP001162972">
    <property type="component" value="Chromosome 4"/>
</dbReference>
<dbReference type="PANTHER" id="PTHR11822">
    <property type="entry name" value="NADP-SPECIFIC ISOCITRATE DEHYDROGENASE"/>
    <property type="match status" value="1"/>
</dbReference>
<evidence type="ECO:0000256" key="1">
    <source>
        <dbReference type="ARBA" id="ARBA00001936"/>
    </source>
</evidence>
<feature type="binding site" evidence="10">
    <location>
        <position position="111"/>
    </location>
    <ligand>
        <name>D-threo-isocitrate</name>
        <dbReference type="ChEBI" id="CHEBI:15562"/>
    </ligand>
</feature>
<dbReference type="Gene3D" id="3.40.718.10">
    <property type="entry name" value="Isopropylmalate Dehydrogenase"/>
    <property type="match status" value="2"/>
</dbReference>
<dbReference type="EC" id="1.1.1.42" evidence="8"/>
<evidence type="ECO:0000256" key="10">
    <source>
        <dbReference type="PIRSR" id="PIRSR000108-2"/>
    </source>
</evidence>
<dbReference type="InterPro" id="IPR024084">
    <property type="entry name" value="IsoPropMal-DH-like_dom"/>
</dbReference>
<keyword evidence="3 8" id="KW-0816">Tricarboxylic acid cycle</keyword>
<evidence type="ECO:0000256" key="5">
    <source>
        <dbReference type="ARBA" id="ARBA00022842"/>
    </source>
</evidence>
<dbReference type="GO" id="GO:0046872">
    <property type="term" value="F:metal ion binding"/>
    <property type="evidence" value="ECO:0007669"/>
    <property type="project" value="UniProtKB-KW"/>
</dbReference>
<dbReference type="FunFam" id="3.40.718.10:FF:000044">
    <property type="entry name" value="Peroxisomal isocitrate dehydrogenase [NADP]"/>
    <property type="match status" value="1"/>
</dbReference>
<evidence type="ECO:0000256" key="7">
    <source>
        <dbReference type="ARBA" id="ARBA00023211"/>
    </source>
</evidence>
<dbReference type="PANTHER" id="PTHR11822:SF21">
    <property type="entry name" value="ISOCITRATE DEHYDROGENASE [NADP], MITOCHONDRIAL"/>
    <property type="match status" value="1"/>
</dbReference>
<comment type="catalytic activity">
    <reaction evidence="8">
        <text>D-threo-isocitrate + NADP(+) = 2-oxoglutarate + CO2 + NADPH</text>
        <dbReference type="Rhea" id="RHEA:19629"/>
        <dbReference type="ChEBI" id="CHEBI:15562"/>
        <dbReference type="ChEBI" id="CHEBI:16526"/>
        <dbReference type="ChEBI" id="CHEBI:16810"/>
        <dbReference type="ChEBI" id="CHEBI:57783"/>
        <dbReference type="ChEBI" id="CHEBI:58349"/>
        <dbReference type="EC" id="1.1.1.42"/>
    </reaction>
</comment>
<feature type="binding site" evidence="10">
    <location>
        <position position="79"/>
    </location>
    <ligand>
        <name>D-threo-isocitrate</name>
        <dbReference type="ChEBI" id="CHEBI:15562"/>
    </ligand>
</feature>
<accession>A0AAD6NRA0</accession>
<dbReference type="EMBL" id="JAPFFJ010000018">
    <property type="protein sequence ID" value="KAJ6402329.1"/>
    <property type="molecule type" value="Genomic_DNA"/>
</dbReference>
<gene>
    <name evidence="12" type="ORF">OIU84_014423</name>
</gene>
<feature type="site" description="Critical for catalysis" evidence="9">
    <location>
        <position position="141"/>
    </location>
</feature>
<feature type="binding site" evidence="10">
    <location>
        <begin position="96"/>
        <end position="102"/>
    </location>
    <ligand>
        <name>D-threo-isocitrate</name>
        <dbReference type="ChEBI" id="CHEBI:15562"/>
    </ligand>
</feature>
<keyword evidence="4 8" id="KW-0479">Metal-binding</keyword>
<comment type="cofactor">
    <cofactor evidence="8">
        <name>Mg(2+)</name>
        <dbReference type="ChEBI" id="CHEBI:18420"/>
    </cofactor>
    <cofactor evidence="8">
        <name>Mn(2+)</name>
        <dbReference type="ChEBI" id="CHEBI:29035"/>
    </cofactor>
    <text evidence="8">Binds 1 Mg(2+) or Mn(2+) ion per subunit.</text>
</comment>
<keyword evidence="6 8" id="KW-0560">Oxidoreductase</keyword>
<evidence type="ECO:0000256" key="4">
    <source>
        <dbReference type="ARBA" id="ARBA00022723"/>
    </source>
</evidence>
<organism evidence="12 13">
    <name type="scientific">Salix udensis</name>
    <dbReference type="NCBI Taxonomy" id="889485"/>
    <lineage>
        <taxon>Eukaryota</taxon>
        <taxon>Viridiplantae</taxon>
        <taxon>Streptophyta</taxon>
        <taxon>Embryophyta</taxon>
        <taxon>Tracheophyta</taxon>
        <taxon>Spermatophyta</taxon>
        <taxon>Magnoliopsida</taxon>
        <taxon>eudicotyledons</taxon>
        <taxon>Gunneridae</taxon>
        <taxon>Pentapetalae</taxon>
        <taxon>rosids</taxon>
        <taxon>fabids</taxon>
        <taxon>Malpighiales</taxon>
        <taxon>Salicaceae</taxon>
        <taxon>Saliceae</taxon>
        <taxon>Salix</taxon>
    </lineage>
</organism>
<dbReference type="SMART" id="SM01329">
    <property type="entry name" value="Iso_dh"/>
    <property type="match status" value="1"/>
</dbReference>
<dbReference type="InterPro" id="IPR004790">
    <property type="entry name" value="Isocitrate_DH_NADP"/>
</dbReference>
<dbReference type="Pfam" id="PF00180">
    <property type="entry name" value="Iso_dh"/>
    <property type="match status" value="2"/>
</dbReference>
<dbReference type="PIRSF" id="PIRSF000108">
    <property type="entry name" value="IDH_NADP"/>
    <property type="match status" value="1"/>
</dbReference>
<name>A0AAD6NRA0_9ROSI</name>
<dbReference type="GO" id="GO:0006099">
    <property type="term" value="P:tricarboxylic acid cycle"/>
    <property type="evidence" value="ECO:0007669"/>
    <property type="project" value="UniProtKB-KW"/>
</dbReference>
<evidence type="ECO:0000256" key="9">
    <source>
        <dbReference type="PIRSR" id="PIRSR000108-1"/>
    </source>
</evidence>
<dbReference type="SUPFAM" id="SSF53659">
    <property type="entry name" value="Isocitrate/Isopropylmalate dehydrogenase-like"/>
    <property type="match status" value="1"/>
</dbReference>
<dbReference type="GO" id="GO:0006739">
    <property type="term" value="P:NADP+ metabolic process"/>
    <property type="evidence" value="ECO:0007669"/>
    <property type="project" value="TreeGrafter"/>
</dbReference>
<evidence type="ECO:0000256" key="8">
    <source>
        <dbReference type="PIRNR" id="PIRNR000108"/>
    </source>
</evidence>
<evidence type="ECO:0000259" key="11">
    <source>
        <dbReference type="SMART" id="SM01329"/>
    </source>
</evidence>
<dbReference type="GO" id="GO:0004450">
    <property type="term" value="F:isocitrate dehydrogenase (NADP+) activity"/>
    <property type="evidence" value="ECO:0007669"/>
    <property type="project" value="UniProtKB-EC"/>
</dbReference>
<evidence type="ECO:0000313" key="13">
    <source>
        <dbReference type="Proteomes" id="UP001162972"/>
    </source>
</evidence>
<comment type="cofactor">
    <cofactor evidence="1">
        <name>Mn(2+)</name>
        <dbReference type="ChEBI" id="CHEBI:29035"/>
    </cofactor>
</comment>
<evidence type="ECO:0000256" key="6">
    <source>
        <dbReference type="ARBA" id="ARBA00023002"/>
    </source>
</evidence>
<evidence type="ECO:0000256" key="3">
    <source>
        <dbReference type="ARBA" id="ARBA00022532"/>
    </source>
</evidence>
<keyword evidence="8" id="KW-0521">NADP</keyword>
<sequence length="425" mass="47397">MAFEKIKVASPIVEMDGDEMTRIFWQSIKEKLIFPFLELDIKYFDLGLPHRDATDDKVTVESAEAALKYNVAIKCATITPDEARVKEFNLKQMWKSPNGTIRNILNGTVFREPIICKNIPRLVPGWTKPICIGRHAFGDQYRATDAVIKGPGKLKLVFVPEGQDEKTELEVYNFTGAGGVALSMYNTDESIRAFGDASMNTAYQKKWPLYLSTKKILFLRSMMEGLKTSFKKSTRPTGNQSLRLQEYGMNTDSSMIWLLMLLRVKESDFLAQGFGSLGLMTSVLVCPDGKTIEAEAAHGTVTRHYRVHQKGGETSTNSIASIFAWSRGLAHRAKLDDNAKLLDFTEKLEAACVGAVESGKMTKDLALLIHGSKVSREHYLNTEEFIDAVAEELKSQTFYLGMSDLAGKVSSEGNKGEEKMVDVDE</sequence>
<feature type="domain" description="Isopropylmalate dehydrogenase-like" evidence="11">
    <location>
        <begin position="11"/>
        <end position="389"/>
    </location>
</feature>
<dbReference type="AlphaFoldDB" id="A0AAD6NRA0"/>
<feature type="binding site" evidence="10">
    <location>
        <position position="134"/>
    </location>
    <ligand>
        <name>D-threo-isocitrate</name>
        <dbReference type="ChEBI" id="CHEBI:15562"/>
    </ligand>
</feature>
<evidence type="ECO:0000256" key="2">
    <source>
        <dbReference type="ARBA" id="ARBA00007769"/>
    </source>
</evidence>
<reference evidence="12 13" key="1">
    <citation type="journal article" date="2023" name="Int. J. Mol. Sci.">
        <title>De Novo Assembly and Annotation of 11 Diverse Shrub Willow (Salix) Genomes Reveals Novel Gene Organization in Sex-Linked Regions.</title>
        <authorList>
            <person name="Hyden B."/>
            <person name="Feng K."/>
            <person name="Yates T.B."/>
            <person name="Jawdy S."/>
            <person name="Cereghino C."/>
            <person name="Smart L.B."/>
            <person name="Muchero W."/>
        </authorList>
    </citation>
    <scope>NUCLEOTIDE SEQUENCE [LARGE SCALE GENOMIC DNA]</scope>
    <source>
        <tissue evidence="12">Shoot tip</tissue>
    </source>
</reference>
<keyword evidence="5 8" id="KW-0460">Magnesium</keyword>
<comment type="caution">
    <text evidence="12">The sequence shown here is derived from an EMBL/GenBank/DDBJ whole genome shotgun (WGS) entry which is preliminary data.</text>
</comment>
<keyword evidence="13" id="KW-1185">Reference proteome</keyword>
<dbReference type="NCBIfam" id="NF006156">
    <property type="entry name" value="PRK08299.1"/>
    <property type="match status" value="1"/>
</dbReference>
<dbReference type="GO" id="GO:0006102">
    <property type="term" value="P:isocitrate metabolic process"/>
    <property type="evidence" value="ECO:0007669"/>
    <property type="project" value="InterPro"/>
</dbReference>
<proteinExistence type="inferred from homology"/>
<protein>
    <recommendedName>
        <fullName evidence="8">Isocitrate dehydrogenase [NADP]</fullName>
        <ecNumber evidence="8">1.1.1.42</ecNumber>
    </recommendedName>
</protein>
<feature type="site" description="Critical for catalysis" evidence="9">
    <location>
        <position position="214"/>
    </location>
</feature>
<dbReference type="GO" id="GO:0005739">
    <property type="term" value="C:mitochondrion"/>
    <property type="evidence" value="ECO:0007669"/>
    <property type="project" value="TreeGrafter"/>
</dbReference>